<evidence type="ECO:0000313" key="5">
    <source>
        <dbReference type="Proteomes" id="UP000078476"/>
    </source>
</evidence>
<sequence length="170" mass="19022">MPVEIETVSTDEDIECVAALAREIWTHHYVQIIGEEQVEYMLLNFQSSAAIKSQIADAAEYYLVKLENEPVGYIGLSADKNKDKMLLSKLYLRNVTRGKGAGKAILNFVESKCVAENISFVWLTVNKMNAAANNWYKHRGFVVIDEVKSDIGGGFFMDDYIMQKSIGGNA</sequence>
<dbReference type="RefSeq" id="WP_198159295.1">
    <property type="nucleotide sequence ID" value="NZ_LUUI01000092.1"/>
</dbReference>
<accession>A0A177NGF4</accession>
<keyword evidence="5" id="KW-1185">Reference proteome</keyword>
<dbReference type="EMBL" id="LUUI01000092">
    <property type="protein sequence ID" value="OAI16951.1"/>
    <property type="molecule type" value="Genomic_DNA"/>
</dbReference>
<dbReference type="InterPro" id="IPR000182">
    <property type="entry name" value="GNAT_dom"/>
</dbReference>
<dbReference type="PANTHER" id="PTHR42919">
    <property type="entry name" value="N-ALPHA-ACETYLTRANSFERASE"/>
    <property type="match status" value="1"/>
</dbReference>
<evidence type="ECO:0000259" key="3">
    <source>
        <dbReference type="PROSITE" id="PS51186"/>
    </source>
</evidence>
<dbReference type="Proteomes" id="UP000078476">
    <property type="component" value="Unassembled WGS sequence"/>
</dbReference>
<dbReference type="Pfam" id="PF00583">
    <property type="entry name" value="Acetyltransf_1"/>
    <property type="match status" value="1"/>
</dbReference>
<dbReference type="InterPro" id="IPR016181">
    <property type="entry name" value="Acyl_CoA_acyltransferase"/>
</dbReference>
<gene>
    <name evidence="4" type="ORF">A1359_07105</name>
</gene>
<dbReference type="CDD" id="cd04301">
    <property type="entry name" value="NAT_SF"/>
    <property type="match status" value="1"/>
</dbReference>
<dbReference type="InterPro" id="IPR051556">
    <property type="entry name" value="N-term/lysine_N-AcTrnsfr"/>
</dbReference>
<dbReference type="PANTHER" id="PTHR42919:SF8">
    <property type="entry name" value="N-ALPHA-ACETYLTRANSFERASE 50"/>
    <property type="match status" value="1"/>
</dbReference>
<evidence type="ECO:0000256" key="1">
    <source>
        <dbReference type="ARBA" id="ARBA00022679"/>
    </source>
</evidence>
<proteinExistence type="predicted"/>
<dbReference type="SUPFAM" id="SSF55729">
    <property type="entry name" value="Acyl-CoA N-acyltransferases (Nat)"/>
    <property type="match status" value="1"/>
</dbReference>
<dbReference type="STRING" id="980561.A1359_07105"/>
<keyword evidence="1" id="KW-0808">Transferase</keyword>
<evidence type="ECO:0000256" key="2">
    <source>
        <dbReference type="ARBA" id="ARBA00023315"/>
    </source>
</evidence>
<protein>
    <recommendedName>
        <fullName evidence="3">N-acetyltransferase domain-containing protein</fullName>
    </recommendedName>
</protein>
<organism evidence="4 5">
    <name type="scientific">Methylomonas lenta</name>
    <dbReference type="NCBI Taxonomy" id="980561"/>
    <lineage>
        <taxon>Bacteria</taxon>
        <taxon>Pseudomonadati</taxon>
        <taxon>Pseudomonadota</taxon>
        <taxon>Gammaproteobacteria</taxon>
        <taxon>Methylococcales</taxon>
        <taxon>Methylococcaceae</taxon>
        <taxon>Methylomonas</taxon>
    </lineage>
</organism>
<keyword evidence="2" id="KW-0012">Acyltransferase</keyword>
<evidence type="ECO:0000313" key="4">
    <source>
        <dbReference type="EMBL" id="OAI16951.1"/>
    </source>
</evidence>
<dbReference type="AlphaFoldDB" id="A0A177NGF4"/>
<name>A0A177NGF4_9GAMM</name>
<dbReference type="GO" id="GO:0016747">
    <property type="term" value="F:acyltransferase activity, transferring groups other than amino-acyl groups"/>
    <property type="evidence" value="ECO:0007669"/>
    <property type="project" value="InterPro"/>
</dbReference>
<dbReference type="PROSITE" id="PS51186">
    <property type="entry name" value="GNAT"/>
    <property type="match status" value="1"/>
</dbReference>
<reference evidence="4 5" key="1">
    <citation type="submission" date="2016-03" db="EMBL/GenBank/DDBJ databases">
        <authorList>
            <person name="Ploux O."/>
        </authorList>
    </citation>
    <scope>NUCLEOTIDE SEQUENCE [LARGE SCALE GENOMIC DNA]</scope>
    <source>
        <strain evidence="4 5">R-45370</strain>
    </source>
</reference>
<dbReference type="Gene3D" id="3.40.630.30">
    <property type="match status" value="1"/>
</dbReference>
<feature type="domain" description="N-acetyltransferase" evidence="3">
    <location>
        <begin position="3"/>
        <end position="167"/>
    </location>
</feature>
<comment type="caution">
    <text evidence="4">The sequence shown here is derived from an EMBL/GenBank/DDBJ whole genome shotgun (WGS) entry which is preliminary data.</text>
</comment>